<evidence type="ECO:0000256" key="6">
    <source>
        <dbReference type="ARBA" id="ARBA00022670"/>
    </source>
</evidence>
<dbReference type="GO" id="GO:0009002">
    <property type="term" value="F:serine-type D-Ala-D-Ala carboxypeptidase activity"/>
    <property type="evidence" value="ECO:0007669"/>
    <property type="project" value="InterPro"/>
</dbReference>
<evidence type="ECO:0000256" key="5">
    <source>
        <dbReference type="ARBA" id="ARBA00022519"/>
    </source>
</evidence>
<dbReference type="SUPFAM" id="SSF56601">
    <property type="entry name" value="beta-lactamase/transpeptidase-like"/>
    <property type="match status" value="1"/>
</dbReference>
<keyword evidence="8" id="KW-0378">Hydrolase</keyword>
<keyword evidence="13" id="KW-0961">Cell wall biogenesis/degradation</keyword>
<dbReference type="GO" id="GO:0008360">
    <property type="term" value="P:regulation of cell shape"/>
    <property type="evidence" value="ECO:0007669"/>
    <property type="project" value="UniProtKB-KW"/>
</dbReference>
<keyword evidence="9" id="KW-0133">Cell shape</keyword>
<feature type="domain" description="Penicillin-binding protein dimerisation" evidence="16">
    <location>
        <begin position="57"/>
        <end position="251"/>
    </location>
</feature>
<keyword evidence="6" id="KW-0645">Protease</keyword>
<feature type="transmembrane region" description="Helical" evidence="14">
    <location>
        <begin position="14"/>
        <end position="33"/>
    </location>
</feature>
<proteinExistence type="inferred from homology"/>
<dbReference type="Pfam" id="PF00905">
    <property type="entry name" value="Transpeptidase"/>
    <property type="match status" value="1"/>
</dbReference>
<evidence type="ECO:0000256" key="12">
    <source>
        <dbReference type="ARBA" id="ARBA00023136"/>
    </source>
</evidence>
<accession>A0A098B603</accession>
<comment type="similarity">
    <text evidence="3">Belongs to the transpeptidase family.</text>
</comment>
<sequence length="697" mass="77021">MEEDKERKPYTRRLWGLSAVVFLVFLILGFNLWRLQIAKASYYETKAQGNIMKLVSIPSNRGDIVDRNGELLVTSVPQFALTIDWMDLQTAPVDSVQEVVARLAGYIKPYWPIKEQSVENITEDILVMMQNQQWERYRSVTVMGDVPDPLKAIIAEHKDELPGINIEALPVRDYRKGTLAGHLLGYVREVGSEEEIASFNKNPQAQEDGFKYTQGDQVGKMGVEKGYDYWLRGREGVQQVIVDNSARPIAKEVIQPSEPGKTLQLTLDAGLQAVVEKTLDDVFREYVHPQHPDSNQGAAVVIEVKTGKILAMTSHPYMDPNDLTGIISEETFEKYFQVKDAASYNRALAGTYAPGSTFKMITAMAGLQAGVVTPYEQFNSSNVAATLGTQHGIQEWSPGGFGLVNLNRAMAKSSNTYFQAVGQRVFNKNGELIKQIANEFGLGVYSGVDIPGESKGNAPSPEWKKATFGPQYEKKRDNDLAKIEEEYKVKLASAKDETERKKLESQKKNKINQVEADYAYNVRWWVDWQYFETFNTAIGQGDNVYTPLQLANYVATIVNGGKRMQPYVVDKILDPVTGEIVYQNEPVVRNTVSVSPEVLQTVKEAMSKVTSGEGTASGLFADVPEFSGGGKTGTAQLGSKNTAEGELFNGVFVAFAPYDDPQIAFAGVVEYGGHGGETAGAVAKAAFMEYFGWGANK</sequence>
<dbReference type="NCBIfam" id="TIGR03423">
    <property type="entry name" value="pbp2_mrdA"/>
    <property type="match status" value="1"/>
</dbReference>
<keyword evidence="5" id="KW-0997">Cell inner membrane</keyword>
<evidence type="ECO:0000256" key="3">
    <source>
        <dbReference type="ARBA" id="ARBA00007171"/>
    </source>
</evidence>
<dbReference type="GO" id="GO:0005886">
    <property type="term" value="C:plasma membrane"/>
    <property type="evidence" value="ECO:0007669"/>
    <property type="project" value="UniProtKB-SubCell"/>
</dbReference>
<evidence type="ECO:0000256" key="1">
    <source>
        <dbReference type="ARBA" id="ARBA00004167"/>
    </source>
</evidence>
<evidence type="ECO:0000256" key="11">
    <source>
        <dbReference type="ARBA" id="ARBA00022989"/>
    </source>
</evidence>
<dbReference type="AlphaFoldDB" id="A0A098B603"/>
<dbReference type="InterPro" id="IPR001460">
    <property type="entry name" value="PCN-bd_Tpept"/>
</dbReference>
<evidence type="ECO:0000259" key="16">
    <source>
        <dbReference type="Pfam" id="PF03717"/>
    </source>
</evidence>
<evidence type="ECO:0000256" key="7">
    <source>
        <dbReference type="ARBA" id="ARBA00022692"/>
    </source>
</evidence>
<evidence type="ECO:0000256" key="14">
    <source>
        <dbReference type="SAM" id="Phobius"/>
    </source>
</evidence>
<organism evidence="17">
    <name type="scientific">Desulfitobacterium hafniense</name>
    <name type="common">Desulfitobacterium frappieri</name>
    <dbReference type="NCBI Taxonomy" id="49338"/>
    <lineage>
        <taxon>Bacteria</taxon>
        <taxon>Bacillati</taxon>
        <taxon>Bacillota</taxon>
        <taxon>Clostridia</taxon>
        <taxon>Eubacteriales</taxon>
        <taxon>Desulfitobacteriaceae</taxon>
        <taxon>Desulfitobacterium</taxon>
    </lineage>
</organism>
<keyword evidence="11 14" id="KW-1133">Transmembrane helix</keyword>
<dbReference type="PANTHER" id="PTHR30627:SF2">
    <property type="entry name" value="PEPTIDOGLYCAN D,D-TRANSPEPTIDASE MRDA"/>
    <property type="match status" value="1"/>
</dbReference>
<dbReference type="Gene3D" id="3.90.1310.10">
    <property type="entry name" value="Penicillin-binding protein 2a (Domain 2)"/>
    <property type="match status" value="1"/>
</dbReference>
<comment type="subcellular location">
    <subcellularLocation>
        <location evidence="2">Cell membrane</location>
    </subcellularLocation>
    <subcellularLocation>
        <location evidence="1">Membrane</location>
        <topology evidence="1">Single-pass membrane protein</topology>
    </subcellularLocation>
</comment>
<dbReference type="PATRIC" id="fig|49338.4.peg.3654"/>
<evidence type="ECO:0000313" key="17">
    <source>
        <dbReference type="EMBL" id="CDX03286.1"/>
    </source>
</evidence>
<dbReference type="InterPro" id="IPR050515">
    <property type="entry name" value="Beta-lactam/transpept"/>
</dbReference>
<dbReference type="GO" id="GO:0009252">
    <property type="term" value="P:peptidoglycan biosynthetic process"/>
    <property type="evidence" value="ECO:0007669"/>
    <property type="project" value="UniProtKB-KW"/>
</dbReference>
<dbReference type="InterPro" id="IPR036138">
    <property type="entry name" value="PBP_dimer_sf"/>
</dbReference>
<dbReference type="GO" id="GO:0008658">
    <property type="term" value="F:penicillin binding"/>
    <property type="evidence" value="ECO:0007669"/>
    <property type="project" value="InterPro"/>
</dbReference>
<evidence type="ECO:0000256" key="13">
    <source>
        <dbReference type="ARBA" id="ARBA00023316"/>
    </source>
</evidence>
<protein>
    <submittedName>
        <fullName evidence="17">Penicillin-binding protein 2</fullName>
    </submittedName>
</protein>
<evidence type="ECO:0000259" key="15">
    <source>
        <dbReference type="Pfam" id="PF00905"/>
    </source>
</evidence>
<name>A0A098B603_DESHA</name>
<dbReference type="SUPFAM" id="SSF56519">
    <property type="entry name" value="Penicillin binding protein dimerisation domain"/>
    <property type="match status" value="1"/>
</dbReference>
<dbReference type="Pfam" id="PF03717">
    <property type="entry name" value="PBP_dimer"/>
    <property type="match status" value="1"/>
</dbReference>
<dbReference type="GO" id="GO:0071972">
    <property type="term" value="F:peptidoglycan L,D-transpeptidase activity"/>
    <property type="evidence" value="ECO:0007669"/>
    <property type="project" value="TreeGrafter"/>
</dbReference>
<dbReference type="GO" id="GO:0006508">
    <property type="term" value="P:proteolysis"/>
    <property type="evidence" value="ECO:0007669"/>
    <property type="project" value="UniProtKB-KW"/>
</dbReference>
<keyword evidence="12 14" id="KW-0472">Membrane</keyword>
<dbReference type="EMBL" id="LK996017">
    <property type="protein sequence ID" value="CDX03286.1"/>
    <property type="molecule type" value="Genomic_DNA"/>
</dbReference>
<evidence type="ECO:0000256" key="8">
    <source>
        <dbReference type="ARBA" id="ARBA00022801"/>
    </source>
</evidence>
<keyword evidence="10" id="KW-0573">Peptidoglycan synthesis</keyword>
<dbReference type="PANTHER" id="PTHR30627">
    <property type="entry name" value="PEPTIDOGLYCAN D,D-TRANSPEPTIDASE"/>
    <property type="match status" value="1"/>
</dbReference>
<keyword evidence="4" id="KW-1003">Cell membrane</keyword>
<dbReference type="RefSeq" id="WP_208925961.1">
    <property type="nucleotide sequence ID" value="NZ_LK996017.1"/>
</dbReference>
<evidence type="ECO:0000256" key="2">
    <source>
        <dbReference type="ARBA" id="ARBA00004236"/>
    </source>
</evidence>
<dbReference type="GO" id="GO:0071555">
    <property type="term" value="P:cell wall organization"/>
    <property type="evidence" value="ECO:0007669"/>
    <property type="project" value="UniProtKB-KW"/>
</dbReference>
<gene>
    <name evidence="17" type="ORF">DPCES_3400</name>
</gene>
<dbReference type="InterPro" id="IPR012338">
    <property type="entry name" value="Beta-lactam/transpept-like"/>
</dbReference>
<keyword evidence="7 14" id="KW-0812">Transmembrane</keyword>
<reference evidence="17" key="1">
    <citation type="submission" date="2014-07" db="EMBL/GenBank/DDBJ databases">
        <authorList>
            <person name="Hornung V.Bastian."/>
        </authorList>
    </citation>
    <scope>NUCLEOTIDE SEQUENCE</scope>
    <source>
        <strain evidence="17">PCE-S</strain>
    </source>
</reference>
<feature type="domain" description="Penicillin-binding protein transpeptidase" evidence="15">
    <location>
        <begin position="297"/>
        <end position="685"/>
    </location>
</feature>
<dbReference type="InterPro" id="IPR017790">
    <property type="entry name" value="Penicillin-binding_protein_2"/>
</dbReference>
<dbReference type="Gene3D" id="3.40.710.10">
    <property type="entry name" value="DD-peptidase/beta-lactamase superfamily"/>
    <property type="match status" value="1"/>
</dbReference>
<dbReference type="InterPro" id="IPR005311">
    <property type="entry name" value="PBP_dimer"/>
</dbReference>
<evidence type="ECO:0000256" key="9">
    <source>
        <dbReference type="ARBA" id="ARBA00022960"/>
    </source>
</evidence>
<evidence type="ECO:0000256" key="10">
    <source>
        <dbReference type="ARBA" id="ARBA00022984"/>
    </source>
</evidence>
<evidence type="ECO:0000256" key="4">
    <source>
        <dbReference type="ARBA" id="ARBA00022475"/>
    </source>
</evidence>